<dbReference type="EMBL" id="JAADJZ010000034">
    <property type="protein sequence ID" value="KAF2865404.1"/>
    <property type="molecule type" value="Genomic_DNA"/>
</dbReference>
<dbReference type="AlphaFoldDB" id="A0A7C8MBJ8"/>
<gene>
    <name evidence="2" type="ORF">BDV95DRAFT_259090</name>
</gene>
<evidence type="ECO:0000256" key="1">
    <source>
        <dbReference type="ARBA" id="ARBA00023172"/>
    </source>
</evidence>
<dbReference type="SUPFAM" id="SSF56349">
    <property type="entry name" value="DNA breaking-rejoining enzymes"/>
    <property type="match status" value="1"/>
</dbReference>
<protein>
    <submittedName>
        <fullName evidence="2">Uncharacterized protein</fullName>
    </submittedName>
</protein>
<comment type="caution">
    <text evidence="2">The sequence shown here is derived from an EMBL/GenBank/DDBJ whole genome shotgun (WGS) entry which is preliminary data.</text>
</comment>
<organism evidence="2 3">
    <name type="scientific">Massariosphaeria phaeospora</name>
    <dbReference type="NCBI Taxonomy" id="100035"/>
    <lineage>
        <taxon>Eukaryota</taxon>
        <taxon>Fungi</taxon>
        <taxon>Dikarya</taxon>
        <taxon>Ascomycota</taxon>
        <taxon>Pezizomycotina</taxon>
        <taxon>Dothideomycetes</taxon>
        <taxon>Pleosporomycetidae</taxon>
        <taxon>Pleosporales</taxon>
        <taxon>Pleosporales incertae sedis</taxon>
        <taxon>Massariosphaeria</taxon>
    </lineage>
</organism>
<sequence>MLETPVFRSMNPNGSISPSKILSYDCLNNLVKSVGQRAGYKERLSAYCFRRGYGNQIDKVSNTAVRKQLMGHRDNDTFKHYVSQVVGIDSQSLVLGRAQNQAFVDSQMSMMFKRNLCASVPPGSHLTDVPKPDLSTIRPINLRP</sequence>
<dbReference type="GO" id="GO:0015074">
    <property type="term" value="P:DNA integration"/>
    <property type="evidence" value="ECO:0007669"/>
    <property type="project" value="InterPro"/>
</dbReference>
<dbReference type="GO" id="GO:0006310">
    <property type="term" value="P:DNA recombination"/>
    <property type="evidence" value="ECO:0007669"/>
    <property type="project" value="UniProtKB-KW"/>
</dbReference>
<accession>A0A7C8MBJ8</accession>
<keyword evidence="1" id="KW-0233">DNA recombination</keyword>
<keyword evidence="3" id="KW-1185">Reference proteome</keyword>
<dbReference type="InterPro" id="IPR013762">
    <property type="entry name" value="Integrase-like_cat_sf"/>
</dbReference>
<proteinExistence type="predicted"/>
<evidence type="ECO:0000313" key="3">
    <source>
        <dbReference type="Proteomes" id="UP000481861"/>
    </source>
</evidence>
<dbReference type="OrthoDB" id="3943630at2759"/>
<reference evidence="2 3" key="1">
    <citation type="submission" date="2020-01" db="EMBL/GenBank/DDBJ databases">
        <authorList>
            <consortium name="DOE Joint Genome Institute"/>
            <person name="Haridas S."/>
            <person name="Albert R."/>
            <person name="Binder M."/>
            <person name="Bloem J."/>
            <person name="Labutti K."/>
            <person name="Salamov A."/>
            <person name="Andreopoulos B."/>
            <person name="Baker S.E."/>
            <person name="Barry K."/>
            <person name="Bills G."/>
            <person name="Bluhm B.H."/>
            <person name="Cannon C."/>
            <person name="Castanera R."/>
            <person name="Culley D.E."/>
            <person name="Daum C."/>
            <person name="Ezra D."/>
            <person name="Gonzalez J.B."/>
            <person name="Henrissat B."/>
            <person name="Kuo A."/>
            <person name="Liang C."/>
            <person name="Lipzen A."/>
            <person name="Lutzoni F."/>
            <person name="Magnuson J."/>
            <person name="Mondo S."/>
            <person name="Nolan M."/>
            <person name="Ohm R."/>
            <person name="Pangilinan J."/>
            <person name="Park H.-J.H."/>
            <person name="Ramirez L."/>
            <person name="Alfaro M."/>
            <person name="Sun H."/>
            <person name="Tritt A."/>
            <person name="Yoshinaga Y."/>
            <person name="Zwiers L.-H.L."/>
            <person name="Turgeon B.G."/>
            <person name="Goodwin S.B."/>
            <person name="Spatafora J.W."/>
            <person name="Crous P.W."/>
            <person name="Grigoriev I.V."/>
        </authorList>
    </citation>
    <scope>NUCLEOTIDE SEQUENCE [LARGE SCALE GENOMIC DNA]</scope>
    <source>
        <strain evidence="2 3">CBS 611.86</strain>
    </source>
</reference>
<dbReference type="Proteomes" id="UP000481861">
    <property type="component" value="Unassembled WGS sequence"/>
</dbReference>
<name>A0A7C8MBJ8_9PLEO</name>
<dbReference type="PANTHER" id="PTHR37535:SF3">
    <property type="entry name" value="FLUG DOMAIN-CONTAINING PROTEIN"/>
    <property type="match status" value="1"/>
</dbReference>
<dbReference type="Gene3D" id="1.10.443.10">
    <property type="entry name" value="Intergrase catalytic core"/>
    <property type="match status" value="1"/>
</dbReference>
<dbReference type="GO" id="GO:0003677">
    <property type="term" value="F:DNA binding"/>
    <property type="evidence" value="ECO:0007669"/>
    <property type="project" value="InterPro"/>
</dbReference>
<dbReference type="Pfam" id="PF11917">
    <property type="entry name" value="DUF3435"/>
    <property type="match status" value="1"/>
</dbReference>
<dbReference type="InterPro" id="IPR011010">
    <property type="entry name" value="DNA_brk_join_enz"/>
</dbReference>
<evidence type="ECO:0000313" key="2">
    <source>
        <dbReference type="EMBL" id="KAF2865404.1"/>
    </source>
</evidence>
<dbReference type="InterPro" id="IPR021842">
    <property type="entry name" value="DUF3435"/>
</dbReference>
<dbReference type="PANTHER" id="PTHR37535">
    <property type="entry name" value="FLUG DOMAIN PROTEIN"/>
    <property type="match status" value="1"/>
</dbReference>